<evidence type="ECO:0000256" key="1">
    <source>
        <dbReference type="SAM" id="MobiDB-lite"/>
    </source>
</evidence>
<dbReference type="EMBL" id="JAGFMF010011678">
    <property type="protein sequence ID" value="KAG8516505.1"/>
    <property type="molecule type" value="Genomic_DNA"/>
</dbReference>
<evidence type="ECO:0000259" key="2">
    <source>
        <dbReference type="PROSITE" id="PS51269"/>
    </source>
</evidence>
<protein>
    <submittedName>
        <fullName evidence="3">COMM domain-containing protein 8</fullName>
    </submittedName>
</protein>
<feature type="non-terminal residue" evidence="3">
    <location>
        <position position="258"/>
    </location>
</feature>
<dbReference type="AlphaFoldDB" id="A0A8J6AFZ6"/>
<accession>A0A8J6AFZ6</accession>
<dbReference type="InterPro" id="IPR017920">
    <property type="entry name" value="COMM"/>
</dbReference>
<dbReference type="Pfam" id="PF22838">
    <property type="entry name" value="COMMD8_HN"/>
    <property type="match status" value="1"/>
</dbReference>
<dbReference type="CDD" id="cd04756">
    <property type="entry name" value="Commd8"/>
    <property type="match status" value="1"/>
</dbReference>
<dbReference type="PROSITE" id="PS51269">
    <property type="entry name" value="COMM"/>
    <property type="match status" value="1"/>
</dbReference>
<dbReference type="PANTHER" id="PTHR16231">
    <property type="entry name" value="COMM DOMAIN-CONTAINING PROTEIN 4-8 FAMILY MEMBER"/>
    <property type="match status" value="1"/>
</dbReference>
<feature type="domain" description="COMM" evidence="2">
    <location>
        <begin position="198"/>
        <end position="258"/>
    </location>
</feature>
<keyword evidence="4" id="KW-1185">Reference proteome</keyword>
<dbReference type="OrthoDB" id="17646at2759"/>
<proteinExistence type="predicted"/>
<sequence>APESCRSTPGRHRPGRSHVGAPTQKGSDATVSRDPHPGFAQDGAGRGDALVAAAKGFCGAKPTGEEDAGSGCAGPGHLGGLVYGSDRFFSRLLHPTRSSCPGKELLHKIIDGICGRAYPLYQDYHSVWDSTEWKHVLDDVTKFFKFVVGKNLPDEEILQQLNQLNSFHQETIMKCLRSRKDEIKQTLLDEIVDISSAQLQDFDWQLKFAISSDKIAALQMPLLNLHLDIKENGEVKSYSVEMNKEELQNLISSLEAAN</sequence>
<name>A0A8J6AFZ6_GALPY</name>
<organism evidence="3 4">
    <name type="scientific">Galemys pyrenaicus</name>
    <name type="common">Iberian desman</name>
    <name type="synonym">Pyrenean desman</name>
    <dbReference type="NCBI Taxonomy" id="202257"/>
    <lineage>
        <taxon>Eukaryota</taxon>
        <taxon>Metazoa</taxon>
        <taxon>Chordata</taxon>
        <taxon>Craniata</taxon>
        <taxon>Vertebrata</taxon>
        <taxon>Euteleostomi</taxon>
        <taxon>Mammalia</taxon>
        <taxon>Eutheria</taxon>
        <taxon>Laurasiatheria</taxon>
        <taxon>Eulipotyphla</taxon>
        <taxon>Talpidae</taxon>
        <taxon>Galemys</taxon>
    </lineage>
</organism>
<dbReference type="InterPro" id="IPR055184">
    <property type="entry name" value="COMMD8_HN"/>
</dbReference>
<dbReference type="InterPro" id="IPR047155">
    <property type="entry name" value="COMMD4/6/7/8"/>
</dbReference>
<dbReference type="InterPro" id="IPR047235">
    <property type="entry name" value="COMMD8"/>
</dbReference>
<dbReference type="Pfam" id="PF07258">
    <property type="entry name" value="COMM_domain"/>
    <property type="match status" value="1"/>
</dbReference>
<gene>
    <name evidence="3" type="ORF">J0S82_008209</name>
</gene>
<reference evidence="3" key="1">
    <citation type="journal article" date="2021" name="Evol. Appl.">
        <title>The genome of the Pyrenean desman and the effects of bottlenecks and inbreeding on the genomic landscape of an endangered species.</title>
        <authorList>
            <person name="Escoda L."/>
            <person name="Castresana J."/>
        </authorList>
    </citation>
    <scope>NUCLEOTIDE SEQUENCE</scope>
    <source>
        <strain evidence="3">IBE-C5619</strain>
    </source>
</reference>
<dbReference type="PANTHER" id="PTHR16231:SF0">
    <property type="entry name" value="COMM DOMAIN-CONTAINING PROTEIN 8"/>
    <property type="match status" value="1"/>
</dbReference>
<feature type="non-terminal residue" evidence="3">
    <location>
        <position position="1"/>
    </location>
</feature>
<evidence type="ECO:0000313" key="3">
    <source>
        <dbReference type="EMBL" id="KAG8516505.1"/>
    </source>
</evidence>
<comment type="caution">
    <text evidence="3">The sequence shown here is derived from an EMBL/GenBank/DDBJ whole genome shotgun (WGS) entry which is preliminary data.</text>
</comment>
<dbReference type="Proteomes" id="UP000700334">
    <property type="component" value="Unassembled WGS sequence"/>
</dbReference>
<feature type="region of interest" description="Disordered" evidence="1">
    <location>
        <begin position="1"/>
        <end position="44"/>
    </location>
</feature>
<evidence type="ECO:0000313" key="4">
    <source>
        <dbReference type="Proteomes" id="UP000700334"/>
    </source>
</evidence>